<dbReference type="InterPro" id="IPR011856">
    <property type="entry name" value="tRNA_endonuc-like_dom_sf"/>
</dbReference>
<keyword evidence="5" id="KW-0227">DNA damage</keyword>
<keyword evidence="8" id="KW-0238">DNA-binding</keyword>
<dbReference type="GO" id="GO:0003677">
    <property type="term" value="F:DNA binding"/>
    <property type="evidence" value="ECO:0007669"/>
    <property type="project" value="UniProtKB-KW"/>
</dbReference>
<proteinExistence type="predicted"/>
<dbReference type="SUPFAM" id="SSF52980">
    <property type="entry name" value="Restriction endonuclease-like"/>
    <property type="match status" value="1"/>
</dbReference>
<keyword evidence="10" id="KW-0234">DNA repair</keyword>
<keyword evidence="9" id="KW-0233">DNA recombination</keyword>
<accession>A0A2R7Y2Y5</accession>
<dbReference type="GO" id="GO:0006310">
    <property type="term" value="P:DNA recombination"/>
    <property type="evidence" value="ECO:0007669"/>
    <property type="project" value="UniProtKB-KW"/>
</dbReference>
<dbReference type="Gene3D" id="3.40.1350.10">
    <property type="match status" value="1"/>
</dbReference>
<evidence type="ECO:0000256" key="7">
    <source>
        <dbReference type="ARBA" id="ARBA00022842"/>
    </source>
</evidence>
<evidence type="ECO:0000256" key="4">
    <source>
        <dbReference type="ARBA" id="ARBA00022759"/>
    </source>
</evidence>
<evidence type="ECO:0000256" key="1">
    <source>
        <dbReference type="ARBA" id="ARBA00001946"/>
    </source>
</evidence>
<dbReference type="InterPro" id="IPR014428">
    <property type="entry name" value="Hjc_arc"/>
</dbReference>
<evidence type="ECO:0000313" key="12">
    <source>
        <dbReference type="EMBL" id="PUA31884.1"/>
    </source>
</evidence>
<dbReference type="GO" id="GO:0046872">
    <property type="term" value="F:metal ion binding"/>
    <property type="evidence" value="ECO:0007669"/>
    <property type="project" value="UniProtKB-KW"/>
</dbReference>
<protein>
    <recommendedName>
        <fullName evidence="14">Holliday junction resolvase</fullName>
    </recommendedName>
</protein>
<evidence type="ECO:0000256" key="2">
    <source>
        <dbReference type="ARBA" id="ARBA00022722"/>
    </source>
</evidence>
<reference evidence="12 13" key="1">
    <citation type="submission" date="2017-04" db="EMBL/GenBank/DDBJ databases">
        <title>Draft Aigarchaeota genome from a New Zealand hot spring.</title>
        <authorList>
            <person name="Reysenbach A.-L."/>
            <person name="Donaho J.A."/>
            <person name="Gerhart J."/>
            <person name="Kelley J.F."/>
            <person name="Kouba K."/>
            <person name="Podar M."/>
            <person name="Stott M."/>
        </authorList>
    </citation>
    <scope>NUCLEOTIDE SEQUENCE [LARGE SCALE GENOMIC DNA]</scope>
    <source>
        <strain evidence="12">NZ13_MG1</strain>
    </source>
</reference>
<gene>
    <name evidence="12" type="ORF">B9J98_05165</name>
</gene>
<dbReference type="Pfam" id="PF01870">
    <property type="entry name" value="Hjc"/>
    <property type="match status" value="1"/>
</dbReference>
<keyword evidence="4" id="KW-0255">Endonuclease</keyword>
<keyword evidence="2" id="KW-0540">Nuclease</keyword>
<dbReference type="Proteomes" id="UP000244066">
    <property type="component" value="Unassembled WGS sequence"/>
</dbReference>
<keyword evidence="6" id="KW-0378">Hydrolase</keyword>
<comment type="catalytic activity">
    <reaction evidence="11">
        <text>Endonucleolytic cleavage at a junction such as a reciprocal single-stranded crossover between two homologous DNA duplexes (Holliday junction).</text>
        <dbReference type="EC" id="3.1.21.10"/>
    </reaction>
</comment>
<comment type="caution">
    <text evidence="12">The sequence shown here is derived from an EMBL/GenBank/DDBJ whole genome shotgun (WGS) entry which is preliminary data.</text>
</comment>
<evidence type="ECO:0000256" key="11">
    <source>
        <dbReference type="ARBA" id="ARBA00029354"/>
    </source>
</evidence>
<evidence type="ECO:0000256" key="8">
    <source>
        <dbReference type="ARBA" id="ARBA00023125"/>
    </source>
</evidence>
<dbReference type="InterPro" id="IPR002732">
    <property type="entry name" value="Hjc"/>
</dbReference>
<dbReference type="AlphaFoldDB" id="A0A2R7Y2Y5"/>
<evidence type="ECO:0000256" key="3">
    <source>
        <dbReference type="ARBA" id="ARBA00022723"/>
    </source>
</evidence>
<sequence length="161" mass="18355">MGEEVAYIRAKTAKAVDWMPKKPKDVLSPRYKARIGYESEYTLVKKLVSKGWPGWYAVRTPGSGSGKMAKPDIIAVENGELYAIEVKSSRKPYVMLNREQVRRLLEFCRMFRLRCPHCGREIAAKPVVAVRFMGHGWEFVQVPEEADRPIIVKRKAKGISS</sequence>
<comment type="cofactor">
    <cofactor evidence="1">
        <name>Mg(2+)</name>
        <dbReference type="ChEBI" id="CHEBI:18420"/>
    </cofactor>
</comment>
<evidence type="ECO:0000313" key="13">
    <source>
        <dbReference type="Proteomes" id="UP000244066"/>
    </source>
</evidence>
<dbReference type="PANTHER" id="PTHR39651">
    <property type="entry name" value="HOLLIDAY JUNCTION RESOLVASE HJC"/>
    <property type="match status" value="1"/>
</dbReference>
<evidence type="ECO:0000256" key="5">
    <source>
        <dbReference type="ARBA" id="ARBA00022763"/>
    </source>
</evidence>
<dbReference type="GO" id="GO:0008821">
    <property type="term" value="F:crossover junction DNA endonuclease activity"/>
    <property type="evidence" value="ECO:0007669"/>
    <property type="project" value="UniProtKB-EC"/>
</dbReference>
<dbReference type="GO" id="GO:0006281">
    <property type="term" value="P:DNA repair"/>
    <property type="evidence" value="ECO:0007669"/>
    <property type="project" value="UniProtKB-KW"/>
</dbReference>
<name>A0A2R7Y2Y5_9ARCH</name>
<evidence type="ECO:0000256" key="6">
    <source>
        <dbReference type="ARBA" id="ARBA00022801"/>
    </source>
</evidence>
<evidence type="ECO:0008006" key="14">
    <source>
        <dbReference type="Google" id="ProtNLM"/>
    </source>
</evidence>
<dbReference type="InterPro" id="IPR011335">
    <property type="entry name" value="Restrct_endonuc-II-like"/>
</dbReference>
<dbReference type="PANTHER" id="PTHR39651:SF1">
    <property type="entry name" value="HOLLIDAY JUNCTION RESOLVASE HJC"/>
    <property type="match status" value="1"/>
</dbReference>
<keyword evidence="7" id="KW-0460">Magnesium</keyword>
<dbReference type="EMBL" id="NDWU01000012">
    <property type="protein sequence ID" value="PUA31884.1"/>
    <property type="molecule type" value="Genomic_DNA"/>
</dbReference>
<organism evidence="12 13">
    <name type="scientific">Candidatus Terraquivivens tikiterensis</name>
    <dbReference type="NCBI Taxonomy" id="1980982"/>
    <lineage>
        <taxon>Archaea</taxon>
        <taxon>Nitrososphaerota</taxon>
        <taxon>Candidatus Wolframiiraptoraceae</taxon>
        <taxon>Candidatus Terraquivivens</taxon>
    </lineage>
</organism>
<evidence type="ECO:0000256" key="10">
    <source>
        <dbReference type="ARBA" id="ARBA00023204"/>
    </source>
</evidence>
<evidence type="ECO:0000256" key="9">
    <source>
        <dbReference type="ARBA" id="ARBA00023172"/>
    </source>
</evidence>
<keyword evidence="3" id="KW-0479">Metal-binding</keyword>